<evidence type="ECO:0000313" key="8">
    <source>
        <dbReference type="EMBL" id="QTH63665.1"/>
    </source>
</evidence>
<dbReference type="SUPFAM" id="SSF55785">
    <property type="entry name" value="PYP-like sensor domain (PAS domain)"/>
    <property type="match status" value="1"/>
</dbReference>
<dbReference type="Gene3D" id="3.30.450.20">
    <property type="entry name" value="PAS domain"/>
    <property type="match status" value="1"/>
</dbReference>
<dbReference type="InterPro" id="IPR013655">
    <property type="entry name" value="PAS_fold_3"/>
</dbReference>
<evidence type="ECO:0000256" key="2">
    <source>
        <dbReference type="ARBA" id="ARBA00023224"/>
    </source>
</evidence>
<protein>
    <submittedName>
        <fullName evidence="8">Methyl-accepting chemotaxis protein</fullName>
    </submittedName>
</protein>
<keyword evidence="5" id="KW-0472">Membrane</keyword>
<dbReference type="GO" id="GO:0016020">
    <property type="term" value="C:membrane"/>
    <property type="evidence" value="ECO:0007669"/>
    <property type="project" value="UniProtKB-SubCell"/>
</dbReference>
<feature type="domain" description="PAS" evidence="7">
    <location>
        <begin position="26"/>
        <end position="61"/>
    </location>
</feature>
<evidence type="ECO:0000256" key="1">
    <source>
        <dbReference type="ARBA" id="ARBA00004370"/>
    </source>
</evidence>
<reference evidence="8" key="1">
    <citation type="submission" date="2021-03" db="EMBL/GenBank/DDBJ databases">
        <title>Description of Psychrosphaera ytuae sp. nov. isolated from deep sea sediment of South China Sea.</title>
        <authorList>
            <person name="Zhang J."/>
            <person name="Xu X.-D."/>
        </authorList>
    </citation>
    <scope>NUCLEOTIDE SEQUENCE</scope>
    <source>
        <strain evidence="8">MTZ26</strain>
    </source>
</reference>
<gene>
    <name evidence="8" type="ORF">J1N51_13225</name>
</gene>
<evidence type="ECO:0000256" key="3">
    <source>
        <dbReference type="ARBA" id="ARBA00029447"/>
    </source>
</evidence>
<evidence type="ECO:0000259" key="7">
    <source>
        <dbReference type="PROSITE" id="PS50112"/>
    </source>
</evidence>
<dbReference type="GO" id="GO:0007165">
    <property type="term" value="P:signal transduction"/>
    <property type="evidence" value="ECO:0007669"/>
    <property type="project" value="UniProtKB-KW"/>
</dbReference>
<dbReference type="InterPro" id="IPR004090">
    <property type="entry name" value="Chemotax_Me-accpt_rcpt"/>
</dbReference>
<dbReference type="CDD" id="cd11386">
    <property type="entry name" value="MCP_signal"/>
    <property type="match status" value="1"/>
</dbReference>
<dbReference type="PROSITE" id="PS50111">
    <property type="entry name" value="CHEMOTAXIS_TRANSDUC_2"/>
    <property type="match status" value="1"/>
</dbReference>
<name>A0A975DAL9_9GAMM</name>
<dbReference type="AlphaFoldDB" id="A0A975DAL9"/>
<dbReference type="KEGG" id="psym:J1N51_13225"/>
<dbReference type="GO" id="GO:0004888">
    <property type="term" value="F:transmembrane signaling receptor activity"/>
    <property type="evidence" value="ECO:0007669"/>
    <property type="project" value="InterPro"/>
</dbReference>
<proteinExistence type="inferred from homology"/>
<dbReference type="Pfam" id="PF00015">
    <property type="entry name" value="MCPsignal"/>
    <property type="match status" value="1"/>
</dbReference>
<sequence length="515" mass="56205">MAKRNQTIIDEEVLFKDKGQLVSTTDRRGVITHANADFCDVSGYSYDELVGKNHNIVRHPDMPKAAFADMWAKLESGQPWRGAVKNRCKDGRYYWVDAFVMPIYDGQQLVGYQSVRRPLQASFKQRAETAYQSLNNGSTGAFSLTNVLSLPIRHALFFVIALVVLYFALSKPELSAVLAILPMVLYFPEIFQTPKALVAQGESFASLSSQVFCGQSTWSNLEFGRLLEEGKVATIIGRIEDASAEMVSFTAELNASARRAKDGVEAETHELHQVASAVEEMVATIDEVAKNTVETSVKVQHAHGECEKATRSMDNTMEQVASLAKEVSKSASSANELATEAEKIGAIMQEIQGIADQTNLLALNAAIEAARAGEHGRGFSVVADEVRALSSRTHTATTQIHKSINEIQTTLLSWSKIMEQGKDSAERCVNETEETKNIINGVYASITDIADLATQISTAAEQQSAVSQEISKNIMTISDVSQNNLAEANQVEQGAAEIEQKIKSLESLGKSFVKG</sequence>
<dbReference type="SMART" id="SM00283">
    <property type="entry name" value="MA"/>
    <property type="match status" value="1"/>
</dbReference>
<dbReference type="InterPro" id="IPR000014">
    <property type="entry name" value="PAS"/>
</dbReference>
<accession>A0A975DAL9</accession>
<dbReference type="PANTHER" id="PTHR32089:SF52">
    <property type="entry name" value="CHEMOTAXIS SIGNAL TRANSDUCTION SYSTEM METHYL ACCEPTING SENSORY TRANSDUCER WITH PAS SENSORY DOMAIN"/>
    <property type="match status" value="1"/>
</dbReference>
<dbReference type="FunFam" id="1.10.287.950:FF:000001">
    <property type="entry name" value="Methyl-accepting chemotaxis sensory transducer"/>
    <property type="match status" value="1"/>
</dbReference>
<comment type="similarity">
    <text evidence="3">Belongs to the methyl-accepting chemotaxis (MCP) protein family.</text>
</comment>
<dbReference type="PANTHER" id="PTHR32089">
    <property type="entry name" value="METHYL-ACCEPTING CHEMOTAXIS PROTEIN MCPB"/>
    <property type="match status" value="1"/>
</dbReference>
<dbReference type="RefSeq" id="WP_208831720.1">
    <property type="nucleotide sequence ID" value="NZ_CP072110.1"/>
</dbReference>
<feature type="domain" description="Methyl-accepting transducer" evidence="6">
    <location>
        <begin position="242"/>
        <end position="478"/>
    </location>
</feature>
<dbReference type="EMBL" id="CP072110">
    <property type="protein sequence ID" value="QTH63665.1"/>
    <property type="molecule type" value="Genomic_DNA"/>
</dbReference>
<organism evidence="8 9">
    <name type="scientific">Psychrosphaera ytuae</name>
    <dbReference type="NCBI Taxonomy" id="2820710"/>
    <lineage>
        <taxon>Bacteria</taxon>
        <taxon>Pseudomonadati</taxon>
        <taxon>Pseudomonadota</taxon>
        <taxon>Gammaproteobacteria</taxon>
        <taxon>Alteromonadales</taxon>
        <taxon>Pseudoalteromonadaceae</taxon>
        <taxon>Psychrosphaera</taxon>
    </lineage>
</organism>
<keyword evidence="2 4" id="KW-0807">Transducer</keyword>
<dbReference type="SUPFAM" id="SSF58104">
    <property type="entry name" value="Methyl-accepting chemotaxis protein (MCP) signaling domain"/>
    <property type="match status" value="1"/>
</dbReference>
<evidence type="ECO:0000259" key="6">
    <source>
        <dbReference type="PROSITE" id="PS50111"/>
    </source>
</evidence>
<evidence type="ECO:0000256" key="4">
    <source>
        <dbReference type="PROSITE-ProRule" id="PRU00284"/>
    </source>
</evidence>
<dbReference type="PROSITE" id="PS50112">
    <property type="entry name" value="PAS"/>
    <property type="match status" value="1"/>
</dbReference>
<dbReference type="NCBIfam" id="TIGR00229">
    <property type="entry name" value="sensory_box"/>
    <property type="match status" value="1"/>
</dbReference>
<evidence type="ECO:0000313" key="9">
    <source>
        <dbReference type="Proteomes" id="UP000682739"/>
    </source>
</evidence>
<dbReference type="Pfam" id="PF08447">
    <property type="entry name" value="PAS_3"/>
    <property type="match status" value="1"/>
</dbReference>
<keyword evidence="5" id="KW-1133">Transmembrane helix</keyword>
<dbReference type="InterPro" id="IPR004089">
    <property type="entry name" value="MCPsignal_dom"/>
</dbReference>
<dbReference type="Gene3D" id="1.10.287.950">
    <property type="entry name" value="Methyl-accepting chemotaxis protein"/>
    <property type="match status" value="1"/>
</dbReference>
<keyword evidence="5" id="KW-0812">Transmembrane</keyword>
<comment type="subcellular location">
    <subcellularLocation>
        <location evidence="1">Membrane</location>
    </subcellularLocation>
</comment>
<evidence type="ECO:0000256" key="5">
    <source>
        <dbReference type="SAM" id="Phobius"/>
    </source>
</evidence>
<dbReference type="GO" id="GO:0006935">
    <property type="term" value="P:chemotaxis"/>
    <property type="evidence" value="ECO:0007669"/>
    <property type="project" value="InterPro"/>
</dbReference>
<keyword evidence="9" id="KW-1185">Reference proteome</keyword>
<dbReference type="Proteomes" id="UP000682739">
    <property type="component" value="Chromosome"/>
</dbReference>
<dbReference type="CDD" id="cd00130">
    <property type="entry name" value="PAS"/>
    <property type="match status" value="1"/>
</dbReference>
<dbReference type="InterPro" id="IPR035965">
    <property type="entry name" value="PAS-like_dom_sf"/>
</dbReference>
<feature type="transmembrane region" description="Helical" evidence="5">
    <location>
        <begin position="150"/>
        <end position="168"/>
    </location>
</feature>
<dbReference type="PRINTS" id="PR00260">
    <property type="entry name" value="CHEMTRNSDUCR"/>
</dbReference>